<dbReference type="SUPFAM" id="SSF102712">
    <property type="entry name" value="JAB1/MPN domain"/>
    <property type="match status" value="1"/>
</dbReference>
<name>A0AAD5XVD5_9FUNG</name>
<evidence type="ECO:0000313" key="2">
    <source>
        <dbReference type="EMBL" id="KAJ3205779.1"/>
    </source>
</evidence>
<gene>
    <name evidence="2" type="primary">BRCC3</name>
    <name evidence="2" type="ORF">HK099_000701</name>
</gene>
<comment type="caution">
    <text evidence="2">The sequence shown here is derived from an EMBL/GenBank/DDBJ whole genome shotgun (WGS) entry which is preliminary data.</text>
</comment>
<evidence type="ECO:0000313" key="3">
    <source>
        <dbReference type="Proteomes" id="UP001211065"/>
    </source>
</evidence>
<dbReference type="PANTHER" id="PTHR10410">
    <property type="entry name" value="EUKARYOTIC TRANSLATION INITIATION FACTOR 3 -RELATED"/>
    <property type="match status" value="1"/>
</dbReference>
<accession>A0AAD5XVD5</accession>
<reference evidence="2" key="1">
    <citation type="submission" date="2020-05" db="EMBL/GenBank/DDBJ databases">
        <title>Phylogenomic resolution of chytrid fungi.</title>
        <authorList>
            <person name="Stajich J.E."/>
            <person name="Amses K."/>
            <person name="Simmons R."/>
            <person name="Seto K."/>
            <person name="Myers J."/>
            <person name="Bonds A."/>
            <person name="Quandt C.A."/>
            <person name="Barry K."/>
            <person name="Liu P."/>
            <person name="Grigoriev I."/>
            <person name="Longcore J.E."/>
            <person name="James T.Y."/>
        </authorList>
    </citation>
    <scope>NUCLEOTIDE SEQUENCE</scope>
    <source>
        <strain evidence="2">JEL0476</strain>
    </source>
</reference>
<keyword evidence="3" id="KW-1185">Reference proteome</keyword>
<sequence length="295" mass="33995">MKVLSSVFITSNAFNLILAHSLTTDNEEVCSLLLGFFKTQQHSINAFVTNIQFVVRRDKRRDRVEIEPEQLSLAIENAESKGLKVIGCHVDVGTQNSLQQLDLNFFGLILSCFDKNVNRLQLTCFQAQKDANEHVKSLEIPVFILPSLNKHDLIDHFDGCDLPDQQDTFTELGERLVSVLMEEEKLNFEKFVNKNDNQELINIEKLNENTNNYLETSYHSLLYLMSLTNILDKICLPIEHLFKERLERNLREIKELEECDSISKAKKNKDSVDLISFEDDDEVEVIPQSPNLFES</sequence>
<feature type="chain" id="PRO_5041933470" evidence="1">
    <location>
        <begin position="20"/>
        <end position="295"/>
    </location>
</feature>
<proteinExistence type="predicted"/>
<dbReference type="AlphaFoldDB" id="A0AAD5XVD5"/>
<dbReference type="Proteomes" id="UP001211065">
    <property type="component" value="Unassembled WGS sequence"/>
</dbReference>
<dbReference type="InterPro" id="IPR050242">
    <property type="entry name" value="JAMM_MPN+_peptidase_M67A"/>
</dbReference>
<dbReference type="EMBL" id="JADGJW010001176">
    <property type="protein sequence ID" value="KAJ3205779.1"/>
    <property type="molecule type" value="Genomic_DNA"/>
</dbReference>
<protein>
    <submittedName>
        <fullName evidence="2">BRCA1 BRCA2-containing complex, subunit 3</fullName>
    </submittedName>
</protein>
<organism evidence="2 3">
    <name type="scientific">Clydaea vesicula</name>
    <dbReference type="NCBI Taxonomy" id="447962"/>
    <lineage>
        <taxon>Eukaryota</taxon>
        <taxon>Fungi</taxon>
        <taxon>Fungi incertae sedis</taxon>
        <taxon>Chytridiomycota</taxon>
        <taxon>Chytridiomycota incertae sedis</taxon>
        <taxon>Chytridiomycetes</taxon>
        <taxon>Lobulomycetales</taxon>
        <taxon>Lobulomycetaceae</taxon>
        <taxon>Clydaea</taxon>
    </lineage>
</organism>
<feature type="signal peptide" evidence="1">
    <location>
        <begin position="1"/>
        <end position="19"/>
    </location>
</feature>
<keyword evidence="1" id="KW-0732">Signal</keyword>
<evidence type="ECO:0000256" key="1">
    <source>
        <dbReference type="SAM" id="SignalP"/>
    </source>
</evidence>
<dbReference type="Gene3D" id="3.40.140.10">
    <property type="entry name" value="Cytidine Deaminase, domain 2"/>
    <property type="match status" value="1"/>
</dbReference>